<dbReference type="OrthoDB" id="9788219at2"/>
<dbReference type="RefSeq" id="WP_011383682.1">
    <property type="nucleotide sequence ID" value="NC_007626.1"/>
</dbReference>
<sequence>MPVSNSPAPKWLKPTVDFGPLAVFLGLYWLKGLLPATAALMAATGIALALSFAFTRKVALMPLVTALVVGVFGGLTLWLNDETFIMMKPSIVYGLFALVLGGGLALKRPTIKAILGEAMHLDDDGWRRLSLRFCLFFLAMALANEVVRRVASMDLWVLWKVPGSMVLTFIFMLFQMPLIRRHMPPDPASAGE</sequence>
<evidence type="ECO:0000256" key="1">
    <source>
        <dbReference type="ARBA" id="ARBA00022475"/>
    </source>
</evidence>
<keyword evidence="5" id="KW-0997">Cell inner membrane</keyword>
<keyword evidence="1 5" id="KW-1003">Cell membrane</keyword>
<comment type="function">
    <text evidence="5">Plays a role in cell envelope biogenesis, maintenance of cell envelope integrity and membrane homeostasis.</text>
</comment>
<dbReference type="Proteomes" id="UP000007058">
    <property type="component" value="Chromosome"/>
</dbReference>
<dbReference type="GO" id="GO:0005886">
    <property type="term" value="C:plasma membrane"/>
    <property type="evidence" value="ECO:0007669"/>
    <property type="project" value="UniProtKB-SubCell"/>
</dbReference>
<dbReference type="HAMAP" id="MF_00189">
    <property type="entry name" value="YciB"/>
    <property type="match status" value="1"/>
</dbReference>
<accession>Q2W7V1</accession>
<gene>
    <name evidence="5" type="primary">yciB</name>
    <name evidence="6" type="ordered locus">amb1270</name>
</gene>
<dbReference type="NCBIfam" id="TIGR00997">
    <property type="entry name" value="ispZ"/>
    <property type="match status" value="1"/>
</dbReference>
<dbReference type="KEGG" id="mag:amb1270"/>
<dbReference type="InterPro" id="IPR006008">
    <property type="entry name" value="YciB"/>
</dbReference>
<dbReference type="AlphaFoldDB" id="Q2W7V1"/>
<keyword evidence="2 5" id="KW-0812">Transmembrane</keyword>
<name>Q2W7V1_PARM1</name>
<keyword evidence="3 5" id="KW-1133">Transmembrane helix</keyword>
<evidence type="ECO:0000313" key="7">
    <source>
        <dbReference type="Proteomes" id="UP000007058"/>
    </source>
</evidence>
<evidence type="ECO:0000313" key="6">
    <source>
        <dbReference type="EMBL" id="BAE50074.1"/>
    </source>
</evidence>
<dbReference type="EMBL" id="AP007255">
    <property type="protein sequence ID" value="BAE50074.1"/>
    <property type="molecule type" value="Genomic_DNA"/>
</dbReference>
<keyword evidence="7" id="KW-1185">Reference proteome</keyword>
<dbReference type="Pfam" id="PF04279">
    <property type="entry name" value="IspA"/>
    <property type="match status" value="1"/>
</dbReference>
<evidence type="ECO:0000256" key="5">
    <source>
        <dbReference type="HAMAP-Rule" id="MF_00189"/>
    </source>
</evidence>
<reference evidence="6 7" key="1">
    <citation type="journal article" date="2005" name="DNA Res.">
        <title>Complete genome sequence of the facultative anaerobic magnetotactic bacterium Magnetospirillum sp. strain AMB-1.</title>
        <authorList>
            <person name="Matsunaga T."/>
            <person name="Okamura Y."/>
            <person name="Fukuda Y."/>
            <person name="Wahyudi A.T."/>
            <person name="Murase Y."/>
            <person name="Takeyama H."/>
        </authorList>
    </citation>
    <scope>NUCLEOTIDE SEQUENCE [LARGE SCALE GENOMIC DNA]</scope>
    <source>
        <strain evidence="7">ATCC 700264 / AMB-1</strain>
    </source>
</reference>
<evidence type="ECO:0000256" key="3">
    <source>
        <dbReference type="ARBA" id="ARBA00022989"/>
    </source>
</evidence>
<comment type="similarity">
    <text evidence="5">Belongs to the YciB family.</text>
</comment>
<organism evidence="6 7">
    <name type="scientific">Paramagnetospirillum magneticum (strain ATCC 700264 / AMB-1)</name>
    <name type="common">Magnetospirillum magneticum</name>
    <dbReference type="NCBI Taxonomy" id="342108"/>
    <lineage>
        <taxon>Bacteria</taxon>
        <taxon>Pseudomonadati</taxon>
        <taxon>Pseudomonadota</taxon>
        <taxon>Alphaproteobacteria</taxon>
        <taxon>Rhodospirillales</taxon>
        <taxon>Magnetospirillaceae</taxon>
        <taxon>Paramagnetospirillum</taxon>
    </lineage>
</organism>
<dbReference type="NCBIfam" id="NF001323">
    <property type="entry name" value="PRK00259.1-1"/>
    <property type="match status" value="1"/>
</dbReference>
<dbReference type="STRING" id="342108.amb1270"/>
<evidence type="ECO:0000256" key="2">
    <source>
        <dbReference type="ARBA" id="ARBA00022692"/>
    </source>
</evidence>
<dbReference type="HOGENOM" id="CLU_089554_1_1_5"/>
<protein>
    <recommendedName>
        <fullName evidence="5">Inner membrane-spanning protein YciB</fullName>
    </recommendedName>
</protein>
<evidence type="ECO:0000256" key="4">
    <source>
        <dbReference type="ARBA" id="ARBA00023136"/>
    </source>
</evidence>
<proteinExistence type="inferred from homology"/>
<dbReference type="PANTHER" id="PTHR36917:SF1">
    <property type="entry name" value="INNER MEMBRANE-SPANNING PROTEIN YCIB"/>
    <property type="match status" value="1"/>
</dbReference>
<comment type="subcellular location">
    <subcellularLocation>
        <location evidence="5">Cell inner membrane</location>
        <topology evidence="5">Multi-pass membrane protein</topology>
    </subcellularLocation>
</comment>
<dbReference type="PANTHER" id="PTHR36917">
    <property type="entry name" value="INTRACELLULAR SEPTATION PROTEIN A-RELATED"/>
    <property type="match status" value="1"/>
</dbReference>
<keyword evidence="4 5" id="KW-0472">Membrane</keyword>